<dbReference type="PROSITE" id="PS50977">
    <property type="entry name" value="HTH_TETR_2"/>
    <property type="match status" value="1"/>
</dbReference>
<evidence type="ECO:0000259" key="5">
    <source>
        <dbReference type="PROSITE" id="PS50977"/>
    </source>
</evidence>
<evidence type="ECO:0000313" key="6">
    <source>
        <dbReference type="EMBL" id="BAZ94130.1"/>
    </source>
</evidence>
<dbReference type="AlphaFoldDB" id="A0A1Z4VR62"/>
<dbReference type="InterPro" id="IPR036271">
    <property type="entry name" value="Tet_transcr_reg_TetR-rel_C_sf"/>
</dbReference>
<dbReference type="RefSeq" id="WP_096366252.1">
    <property type="nucleotide sequence ID" value="NZ_AP018052.1"/>
</dbReference>
<dbReference type="SUPFAM" id="SSF46689">
    <property type="entry name" value="Homeodomain-like"/>
    <property type="match status" value="1"/>
</dbReference>
<keyword evidence="7" id="KW-1185">Reference proteome</keyword>
<keyword evidence="2 4" id="KW-0238">DNA-binding</keyword>
<proteinExistence type="predicted"/>
<evidence type="ECO:0000256" key="2">
    <source>
        <dbReference type="ARBA" id="ARBA00023125"/>
    </source>
</evidence>
<dbReference type="GO" id="GO:0003700">
    <property type="term" value="F:DNA-binding transcription factor activity"/>
    <property type="evidence" value="ECO:0007669"/>
    <property type="project" value="TreeGrafter"/>
</dbReference>
<reference evidence="6 7" key="1">
    <citation type="submission" date="2017-05" db="EMBL/GenBank/DDBJ databases">
        <title>Thiocyanate degradation by Thiohalobacter thiocyanaticus FOKN1.</title>
        <authorList>
            <person name="Oshiki M."/>
            <person name="Fukushima T."/>
            <person name="Kawano S."/>
            <person name="Nakagawa J."/>
        </authorList>
    </citation>
    <scope>NUCLEOTIDE SEQUENCE [LARGE SCALE GENOMIC DNA]</scope>
    <source>
        <strain evidence="6 7">FOKN1</strain>
    </source>
</reference>
<dbReference type="InterPro" id="IPR001647">
    <property type="entry name" value="HTH_TetR"/>
</dbReference>
<dbReference type="Pfam" id="PF00440">
    <property type="entry name" value="TetR_N"/>
    <property type="match status" value="1"/>
</dbReference>
<dbReference type="Proteomes" id="UP000218765">
    <property type="component" value="Chromosome"/>
</dbReference>
<dbReference type="EMBL" id="AP018052">
    <property type="protein sequence ID" value="BAZ94130.1"/>
    <property type="molecule type" value="Genomic_DNA"/>
</dbReference>
<feature type="DNA-binding region" description="H-T-H motif" evidence="4">
    <location>
        <begin position="38"/>
        <end position="57"/>
    </location>
</feature>
<dbReference type="FunFam" id="1.10.10.60:FF:000141">
    <property type="entry name" value="TetR family transcriptional regulator"/>
    <property type="match status" value="1"/>
</dbReference>
<evidence type="ECO:0000313" key="7">
    <source>
        <dbReference type="Proteomes" id="UP000218765"/>
    </source>
</evidence>
<dbReference type="Gene3D" id="1.10.357.10">
    <property type="entry name" value="Tetracycline Repressor, domain 2"/>
    <property type="match status" value="1"/>
</dbReference>
<dbReference type="Pfam" id="PF14246">
    <property type="entry name" value="TetR_C_7"/>
    <property type="match status" value="1"/>
</dbReference>
<gene>
    <name evidence="6" type="ORF">FOKN1_1744</name>
</gene>
<dbReference type="PRINTS" id="PR00455">
    <property type="entry name" value="HTHTETR"/>
</dbReference>
<accession>A0A1Z4VR62</accession>
<name>A0A1Z4VR62_9GAMM</name>
<evidence type="ECO:0000256" key="4">
    <source>
        <dbReference type="PROSITE-ProRule" id="PRU00335"/>
    </source>
</evidence>
<feature type="domain" description="HTH tetR-type" evidence="5">
    <location>
        <begin position="15"/>
        <end position="75"/>
    </location>
</feature>
<dbReference type="KEGG" id="ttc:FOKN1_1744"/>
<dbReference type="GO" id="GO:0000976">
    <property type="term" value="F:transcription cis-regulatory region binding"/>
    <property type="evidence" value="ECO:0007669"/>
    <property type="project" value="TreeGrafter"/>
</dbReference>
<dbReference type="InterPro" id="IPR009057">
    <property type="entry name" value="Homeodomain-like_sf"/>
</dbReference>
<dbReference type="PANTHER" id="PTHR30055:SF146">
    <property type="entry name" value="HTH-TYPE TRANSCRIPTIONAL DUAL REGULATOR CECR"/>
    <property type="match status" value="1"/>
</dbReference>
<sequence length="210" mass="23491">MSRTPALQCSPPAATEKQLAIIQAATQIFLEQGYDQASMERIARAAGVSKQTIYNQFGNKEALFRAIITQRCSELLDTLLSSSPDEDGIERILTRFATLLLDSLLEPSALALHRLIVAESRRLPRVGRLYYESGPERGNRRLAEYLQTLCERGMLDIEDPDLAAQQFTGALLGSLRTRALVLEEAIPQAEIDRVVRHTVQCFLALHRPCR</sequence>
<dbReference type="OrthoDB" id="8535430at2"/>
<evidence type="ECO:0000256" key="1">
    <source>
        <dbReference type="ARBA" id="ARBA00023015"/>
    </source>
</evidence>
<dbReference type="InterPro" id="IPR050109">
    <property type="entry name" value="HTH-type_TetR-like_transc_reg"/>
</dbReference>
<evidence type="ECO:0000256" key="3">
    <source>
        <dbReference type="ARBA" id="ARBA00023163"/>
    </source>
</evidence>
<dbReference type="InterPro" id="IPR039536">
    <property type="entry name" value="TetR_C_Proteobacteria"/>
</dbReference>
<dbReference type="SUPFAM" id="SSF48498">
    <property type="entry name" value="Tetracyclin repressor-like, C-terminal domain"/>
    <property type="match status" value="1"/>
</dbReference>
<keyword evidence="1" id="KW-0805">Transcription regulation</keyword>
<dbReference type="PANTHER" id="PTHR30055">
    <property type="entry name" value="HTH-TYPE TRANSCRIPTIONAL REGULATOR RUTR"/>
    <property type="match status" value="1"/>
</dbReference>
<dbReference type="Gene3D" id="1.10.10.60">
    <property type="entry name" value="Homeodomain-like"/>
    <property type="match status" value="1"/>
</dbReference>
<keyword evidence="3" id="KW-0804">Transcription</keyword>
<organism evidence="6 7">
    <name type="scientific">Thiohalobacter thiocyanaticus</name>
    <dbReference type="NCBI Taxonomy" id="585455"/>
    <lineage>
        <taxon>Bacteria</taxon>
        <taxon>Pseudomonadati</taxon>
        <taxon>Pseudomonadota</taxon>
        <taxon>Gammaproteobacteria</taxon>
        <taxon>Thiohalobacterales</taxon>
        <taxon>Thiohalobacteraceae</taxon>
        <taxon>Thiohalobacter</taxon>
    </lineage>
</organism>
<protein>
    <submittedName>
        <fullName evidence="6">Transcriptional regulator</fullName>
    </submittedName>
</protein>